<keyword evidence="2" id="KW-1185">Reference proteome</keyword>
<organism evidence="1 2">
    <name type="scientific">Violaceomyces palustris</name>
    <dbReference type="NCBI Taxonomy" id="1673888"/>
    <lineage>
        <taxon>Eukaryota</taxon>
        <taxon>Fungi</taxon>
        <taxon>Dikarya</taxon>
        <taxon>Basidiomycota</taxon>
        <taxon>Ustilaginomycotina</taxon>
        <taxon>Ustilaginomycetes</taxon>
        <taxon>Violaceomycetales</taxon>
        <taxon>Violaceomycetaceae</taxon>
        <taxon>Violaceomyces</taxon>
    </lineage>
</organism>
<dbReference type="EMBL" id="KZ819742">
    <property type="protein sequence ID" value="PWN53089.1"/>
    <property type="molecule type" value="Genomic_DNA"/>
</dbReference>
<reference evidence="1 2" key="1">
    <citation type="journal article" date="2018" name="Mol. Biol. Evol.">
        <title>Broad Genomic Sampling Reveals a Smut Pathogenic Ancestry of the Fungal Clade Ustilaginomycotina.</title>
        <authorList>
            <person name="Kijpornyongpan T."/>
            <person name="Mondo S.J."/>
            <person name="Barry K."/>
            <person name="Sandor L."/>
            <person name="Lee J."/>
            <person name="Lipzen A."/>
            <person name="Pangilinan J."/>
            <person name="LaButti K."/>
            <person name="Hainaut M."/>
            <person name="Henrissat B."/>
            <person name="Grigoriev I.V."/>
            <person name="Spatafora J.W."/>
            <person name="Aime M.C."/>
        </authorList>
    </citation>
    <scope>NUCLEOTIDE SEQUENCE [LARGE SCALE GENOMIC DNA]</scope>
    <source>
        <strain evidence="1 2">SA 807</strain>
    </source>
</reference>
<gene>
    <name evidence="1" type="ORF">IE53DRAFT_366647</name>
</gene>
<evidence type="ECO:0000313" key="2">
    <source>
        <dbReference type="Proteomes" id="UP000245626"/>
    </source>
</evidence>
<accession>A0ACD0P4Y1</accession>
<dbReference type="Proteomes" id="UP000245626">
    <property type="component" value="Unassembled WGS sequence"/>
</dbReference>
<sequence length="571" mass="63092">MWSGISASLLATALLFASPRPGLSLPSSLHSASPRSNYDQCVTSNGTSPYGFNPPLYKESHRPQIHFSPSTNFMNDPNGLVYSNGSWHLFYQYNPTDPYAGNQHWGHAISKDLYHWENLPMALAPETATEGIFSGSAIVDRDNTSGLFTEDQPADQRIVTIYTLNNKTSEEQHIAYTLDGGVTFQKYPGAVLSIGSSQFRDPKVFWDKTTESWVMATAHAQDFEVVFYSSKDLKDWTELSRFSQHGILGYQYECPDLFEVPIKGGSKDGQKAWVLGLSINPGAPLGGSMVQYFPGDWDGKTFTPWDGAVRFADFSKDFYAFQTWSGSPDGKTYGIAWASNWQYTNVVPTQPYRSIQSLPREIYLEAYKTNPMFEDYVLSQAPASLETIKGETLYQSGECSSQNKTIELVGDGAFDVQVTFSLPPNVTATYQTIGSLNFKAGGNKDQSITTGVQFGDPTFVYIDRSKTGSFASSNPFMTDKTSGILRYSNSNPITKGVPTPIQGESLVTLRAIIDRSVLEVFGNDGQLTGTSVFFFDDDQIPKTLDISIGDDKIKIKNVEVVALKSTWPECP</sequence>
<protein>
    <submittedName>
        <fullName evidence="1">SUC2-invertase</fullName>
    </submittedName>
</protein>
<name>A0ACD0P4Y1_9BASI</name>
<proteinExistence type="predicted"/>
<evidence type="ECO:0000313" key="1">
    <source>
        <dbReference type="EMBL" id="PWN53089.1"/>
    </source>
</evidence>